<sequence length="92" mass="10509">MGLFGGNKTETQNPTLNASTFESDKRKYPMSKDAQQLISIIRPSLRQLSVAMTRNDEQKLLSANLILMEQNEIIIKYLDDICKKIDKMSSEE</sequence>
<dbReference type="Proteomes" id="UP000283975">
    <property type="component" value="Unassembled WGS sequence"/>
</dbReference>
<name>A0A414AJK3_9FIRM</name>
<proteinExistence type="predicted"/>
<protein>
    <submittedName>
        <fullName evidence="3">Uncharacterized protein</fullName>
    </submittedName>
</protein>
<reference evidence="4 5" key="1">
    <citation type="submission" date="2018-08" db="EMBL/GenBank/DDBJ databases">
        <title>A genome reference for cultivated species of the human gut microbiota.</title>
        <authorList>
            <person name="Zou Y."/>
            <person name="Xue W."/>
            <person name="Luo G."/>
        </authorList>
    </citation>
    <scope>NUCLEOTIDE SEQUENCE [LARGE SCALE GENOMIC DNA]</scope>
    <source>
        <strain evidence="2 5">AF14-18</strain>
        <strain evidence="3 4">AM35-14</strain>
    </source>
</reference>
<dbReference type="AlphaFoldDB" id="A0A414AJK3"/>
<feature type="compositionally biased region" description="Polar residues" evidence="1">
    <location>
        <begin position="8"/>
        <end position="21"/>
    </location>
</feature>
<accession>A0A414AJK3</accession>
<evidence type="ECO:0000313" key="3">
    <source>
        <dbReference type="EMBL" id="RHC49151.1"/>
    </source>
</evidence>
<feature type="region of interest" description="Disordered" evidence="1">
    <location>
        <begin position="1"/>
        <end position="28"/>
    </location>
</feature>
<organism evidence="3 4">
    <name type="scientific">Enterocloster bolteae</name>
    <dbReference type="NCBI Taxonomy" id="208479"/>
    <lineage>
        <taxon>Bacteria</taxon>
        <taxon>Bacillati</taxon>
        <taxon>Bacillota</taxon>
        <taxon>Clostridia</taxon>
        <taxon>Lachnospirales</taxon>
        <taxon>Lachnospiraceae</taxon>
        <taxon>Enterocloster</taxon>
    </lineage>
</organism>
<gene>
    <name evidence="3" type="ORF">DW839_27920</name>
    <name evidence="2" type="ORF">DWW02_28440</name>
</gene>
<dbReference type="RefSeq" id="WP_118019671.1">
    <property type="nucleotide sequence ID" value="NZ_QRZM01000025.1"/>
</dbReference>
<dbReference type="EMBL" id="QSHZ01000044">
    <property type="protein sequence ID" value="RHC49151.1"/>
    <property type="molecule type" value="Genomic_DNA"/>
</dbReference>
<dbReference type="EMBL" id="QRZM01000025">
    <property type="protein sequence ID" value="RGV69125.1"/>
    <property type="molecule type" value="Genomic_DNA"/>
</dbReference>
<evidence type="ECO:0000313" key="2">
    <source>
        <dbReference type="EMBL" id="RGV69125.1"/>
    </source>
</evidence>
<comment type="caution">
    <text evidence="3">The sequence shown here is derived from an EMBL/GenBank/DDBJ whole genome shotgun (WGS) entry which is preliminary data.</text>
</comment>
<evidence type="ECO:0000313" key="4">
    <source>
        <dbReference type="Proteomes" id="UP000283975"/>
    </source>
</evidence>
<dbReference type="Proteomes" id="UP000284543">
    <property type="component" value="Unassembled WGS sequence"/>
</dbReference>
<evidence type="ECO:0000313" key="5">
    <source>
        <dbReference type="Proteomes" id="UP000284543"/>
    </source>
</evidence>
<evidence type="ECO:0000256" key="1">
    <source>
        <dbReference type="SAM" id="MobiDB-lite"/>
    </source>
</evidence>